<gene>
    <name evidence="1" type="ORF">SAMN04515672_0125</name>
</gene>
<reference evidence="2" key="1">
    <citation type="submission" date="2016-10" db="EMBL/GenBank/DDBJ databases">
        <authorList>
            <person name="Varghese N."/>
            <person name="Submissions S."/>
        </authorList>
    </citation>
    <scope>NUCLEOTIDE SEQUENCE [LARGE SCALE GENOMIC DNA]</scope>
    <source>
        <strain evidence="2">B4,CECT 8067,JCM 17497</strain>
    </source>
</reference>
<dbReference type="AlphaFoldDB" id="A0A1G9H6J7"/>
<evidence type="ECO:0000313" key="1">
    <source>
        <dbReference type="EMBL" id="SDL08606.1"/>
    </source>
</evidence>
<organism evidence="1 2">
    <name type="scientific">Natronorubrum texcoconense</name>
    <dbReference type="NCBI Taxonomy" id="1095776"/>
    <lineage>
        <taxon>Archaea</taxon>
        <taxon>Methanobacteriati</taxon>
        <taxon>Methanobacteriota</taxon>
        <taxon>Stenosarchaea group</taxon>
        <taxon>Halobacteria</taxon>
        <taxon>Halobacteriales</taxon>
        <taxon>Natrialbaceae</taxon>
        <taxon>Natronorubrum</taxon>
    </lineage>
</organism>
<proteinExistence type="predicted"/>
<accession>A0A1G9H6J7</accession>
<dbReference type="EMBL" id="FNFE01000011">
    <property type="protein sequence ID" value="SDL08606.1"/>
    <property type="molecule type" value="Genomic_DNA"/>
</dbReference>
<evidence type="ECO:0008006" key="3">
    <source>
        <dbReference type="Google" id="ProtNLM"/>
    </source>
</evidence>
<name>A0A1G9H6J7_9EURY</name>
<dbReference type="Proteomes" id="UP000198882">
    <property type="component" value="Unassembled WGS sequence"/>
</dbReference>
<evidence type="ECO:0000313" key="2">
    <source>
        <dbReference type="Proteomes" id="UP000198882"/>
    </source>
</evidence>
<keyword evidence="2" id="KW-1185">Reference proteome</keyword>
<protein>
    <recommendedName>
        <fullName evidence="3">ParB-like nuclease domain-containing protein</fullName>
    </recommendedName>
</protein>
<dbReference type="STRING" id="1095776.SAMN04515672_0125"/>
<sequence length="211" mass="23970">MEEKGASIFHKGCIRLCNYSRVIDIATTVLEARPEVLRSSRQEVLDRVEQIGHLYKRIESDGYQPQYELVDRQSPPQSGLFLDTLDEVAINVGRDGELLHVDGLHRLSIAKIQGIDRIPVVFLVRHPQWMEYRDSVAENGNCHDHSDLRDLGRECGKKGIFPDISYGSKSPRVLGRAGFGSDYPIHRLKLLVVQYRCKTWGQTVASVILLF</sequence>